<protein>
    <recommendedName>
        <fullName evidence="10">Plasma membrane fusion protein PRM1</fullName>
    </recommendedName>
</protein>
<comment type="similarity">
    <text evidence="3 10">Belongs to the PRM1 family.</text>
</comment>
<feature type="transmembrane region" description="Helical" evidence="10">
    <location>
        <begin position="164"/>
        <end position="183"/>
    </location>
</feature>
<gene>
    <name evidence="12" type="ORF">T552_00209</name>
</gene>
<dbReference type="EMBL" id="LFVZ01000001">
    <property type="protein sequence ID" value="KTW31571.1"/>
    <property type="molecule type" value="Genomic_DNA"/>
</dbReference>
<dbReference type="VEuPathDB" id="FungiDB:T552_00209"/>
<evidence type="ECO:0000256" key="5">
    <source>
        <dbReference type="ARBA" id="ARBA00022692"/>
    </source>
</evidence>
<reference evidence="13" key="1">
    <citation type="journal article" date="2016" name="Nat. Commun.">
        <title>Genome analysis of three Pneumocystis species reveals adaptation mechanisms to life exclusively in mammalian hosts.</title>
        <authorList>
            <person name="Ma L."/>
            <person name="Chen Z."/>
            <person name="Huang D.W."/>
            <person name="Kutty G."/>
            <person name="Ishihara M."/>
            <person name="Wang H."/>
            <person name="Abouelleil A."/>
            <person name="Bishop L."/>
            <person name="Davey E."/>
            <person name="Deng R."/>
            <person name="Deng X."/>
            <person name="Fan L."/>
            <person name="Fantoni G."/>
            <person name="Fitzgerald M."/>
            <person name="Gogineni E."/>
            <person name="Goldberg J.M."/>
            <person name="Handley G."/>
            <person name="Hu X."/>
            <person name="Huber C."/>
            <person name="Jiao X."/>
            <person name="Jones K."/>
            <person name="Levin J.Z."/>
            <person name="Liu Y."/>
            <person name="Macdonald P."/>
            <person name="Melnikov A."/>
            <person name="Raley C."/>
            <person name="Sassi M."/>
            <person name="Sherman B.T."/>
            <person name="Song X."/>
            <person name="Sykes S."/>
            <person name="Tran B."/>
            <person name="Walsh L."/>
            <person name="Xia Y."/>
            <person name="Yang J."/>
            <person name="Young S."/>
            <person name="Zeng Q."/>
            <person name="Zheng X."/>
            <person name="Stephens R."/>
            <person name="Nusbaum C."/>
            <person name="Birren B.W."/>
            <person name="Azadi P."/>
            <person name="Lempicki R.A."/>
            <person name="Cuomo C.A."/>
            <person name="Kovacs J.A."/>
        </authorList>
    </citation>
    <scope>NUCLEOTIDE SEQUENCE [LARGE SCALE GENOMIC DNA]</scope>
    <source>
        <strain evidence="13">B80</strain>
    </source>
</reference>
<dbReference type="OrthoDB" id="5356111at2759"/>
<evidence type="ECO:0000256" key="9">
    <source>
        <dbReference type="ARBA" id="ARBA00023180"/>
    </source>
</evidence>
<organism evidence="12 13">
    <name type="scientific">Pneumocystis carinii (strain B80)</name>
    <name type="common">Rat pneumocystis pneumonia agent</name>
    <name type="synonym">Pneumocystis carinii f. sp. carinii</name>
    <dbReference type="NCBI Taxonomy" id="1408658"/>
    <lineage>
        <taxon>Eukaryota</taxon>
        <taxon>Fungi</taxon>
        <taxon>Dikarya</taxon>
        <taxon>Ascomycota</taxon>
        <taxon>Taphrinomycotina</taxon>
        <taxon>Pneumocystomycetes</taxon>
        <taxon>Pneumocystaceae</taxon>
        <taxon>Pneumocystis</taxon>
    </lineage>
</organism>
<comment type="caution">
    <text evidence="10">Lacks conserved residue(s) required for the propagation of feature annotation.</text>
</comment>
<evidence type="ECO:0000256" key="10">
    <source>
        <dbReference type="RuleBase" id="RU366035"/>
    </source>
</evidence>
<dbReference type="AlphaFoldDB" id="A0A0W4ZT71"/>
<keyword evidence="5 10" id="KW-0812">Transmembrane</keyword>
<evidence type="ECO:0000256" key="8">
    <source>
        <dbReference type="ARBA" id="ARBA00023136"/>
    </source>
</evidence>
<keyword evidence="4 10" id="KW-1003">Cell membrane</keyword>
<feature type="transmembrane region" description="Helical" evidence="10">
    <location>
        <begin position="639"/>
        <end position="660"/>
    </location>
</feature>
<feature type="transmembrane region" description="Helical" evidence="10">
    <location>
        <begin position="91"/>
        <end position="109"/>
    </location>
</feature>
<dbReference type="PANTHER" id="PTHR31030">
    <property type="entry name" value="PLASMA MEMBRANE FUSION PROTEIN PRM1"/>
    <property type="match status" value="1"/>
</dbReference>
<feature type="transmembrane region" description="Helical" evidence="10">
    <location>
        <begin position="351"/>
        <end position="375"/>
    </location>
</feature>
<dbReference type="GO" id="GO:0032220">
    <property type="term" value="P:plasma membrane fusion involved in cytogamy"/>
    <property type="evidence" value="ECO:0007669"/>
    <property type="project" value="TreeGrafter"/>
</dbReference>
<keyword evidence="9" id="KW-0325">Glycoprotein</keyword>
<evidence type="ECO:0000256" key="1">
    <source>
        <dbReference type="ARBA" id="ARBA00002512"/>
    </source>
</evidence>
<sequence length="756" mass="85841">MSQATHTFVHNLNCKDNNCKGSCRNTTQYASHSFPKAPPLVYEKTGYGAWEKNHNDNTNYHTYQMNYVPPDRNVPYLLLPARLSLVWVNKWTIILAILFVRLLFFLISFKKDMANVEERMHDAYTIIEYTSNSLALMPRSMAIGTNKVIALGIESSVRALNKTLMLIILGVQHIILFFIEMIIHTWTCLLELSIQGGIKIIADVVEKISKFVNNVLKSIEKDVLAGIREINKGISSILNSIQKTARVLGKNIKIPTLSIPIDEKISNFSIPNNYDDELRRLGDRISLEPLKDAVMLSIAAPFYELRQLINNTLSNYSFDSSLLPVPSVDGLSTYSNNEDINKALKKFSNDIYTSIHTILLVLIILSILAIVPFAIKEWWNWKRLQSKASMVWSIFSITKTFDPTEFIITVAHPWITLIGLKFSSLSRNQRRKVLIRWFTSYIFHPSSLFVLFLGILGLISCGLQMILLSIMKKSLYNLPKENVPVDVSEKLQAASLKWSKDVNNVLNETATDLNKHIFGWVYTGTRSINNTLNVFMDTTTNSFKKIFGGTILYQPILGVLDCMLFIKLRGIEKGLTWIHQNAYISPPFIPNNILISSVENSTTHKDFVTASGNLNQKFYSILNTLIASYEKSIFFETKISFLLVSAWIVIFILGFLRIIFARKPAVRGLGGGPYSEFPSRVISNPIYNNKDEYDYIPSRVPRYTADLSKNTKTSPDLSKGPFITDNNISDFSKFEPSGAVVEQYKSKNDKYQNKTP</sequence>
<dbReference type="GO" id="GO:0043332">
    <property type="term" value="C:mating projection tip"/>
    <property type="evidence" value="ECO:0007669"/>
    <property type="project" value="UniProtKB-UniRule"/>
</dbReference>
<evidence type="ECO:0000256" key="7">
    <source>
        <dbReference type="ARBA" id="ARBA00022989"/>
    </source>
</evidence>
<keyword evidence="13" id="KW-1185">Reference proteome</keyword>
<comment type="function">
    <text evidence="1 10">Involved in cell fusion during mating by stabilizing the plasma membrane fusion event.</text>
</comment>
<keyword evidence="6 10" id="KW-0184">Conjugation</keyword>
<keyword evidence="7 10" id="KW-1133">Transmembrane helix</keyword>
<dbReference type="GO" id="GO:0005886">
    <property type="term" value="C:plasma membrane"/>
    <property type="evidence" value="ECO:0007669"/>
    <property type="project" value="UniProtKB-SubCell"/>
</dbReference>
<comment type="subcellular location">
    <subcellularLocation>
        <location evidence="2 10">Cell membrane</location>
        <topology evidence="2 10">Multi-pass membrane protein</topology>
    </subcellularLocation>
</comment>
<dbReference type="PANTHER" id="PTHR31030:SF1">
    <property type="entry name" value="PLASMA MEMBRANE FUSION PROTEIN PRM1"/>
    <property type="match status" value="1"/>
</dbReference>
<feature type="transmembrane region" description="Helical" evidence="10">
    <location>
        <begin position="447"/>
        <end position="471"/>
    </location>
</feature>
<dbReference type="GeneID" id="28935029"/>
<dbReference type="InterPro" id="IPR026777">
    <property type="entry name" value="PRM1"/>
</dbReference>
<evidence type="ECO:0000313" key="12">
    <source>
        <dbReference type="EMBL" id="KTW31571.1"/>
    </source>
</evidence>
<evidence type="ECO:0000256" key="6">
    <source>
        <dbReference type="ARBA" id="ARBA00022971"/>
    </source>
</evidence>
<evidence type="ECO:0000256" key="11">
    <source>
        <dbReference type="SAM" id="MobiDB-lite"/>
    </source>
</evidence>
<evidence type="ECO:0000256" key="3">
    <source>
        <dbReference type="ARBA" id="ARBA00010780"/>
    </source>
</evidence>
<proteinExistence type="inferred from homology"/>
<evidence type="ECO:0000256" key="2">
    <source>
        <dbReference type="ARBA" id="ARBA00004651"/>
    </source>
</evidence>
<feature type="transmembrane region" description="Helical" evidence="10">
    <location>
        <begin position="406"/>
        <end position="426"/>
    </location>
</feature>
<comment type="caution">
    <text evidence="12">The sequence shown here is derived from an EMBL/GenBank/DDBJ whole genome shotgun (WGS) entry which is preliminary data.</text>
</comment>
<evidence type="ECO:0000313" key="13">
    <source>
        <dbReference type="Proteomes" id="UP000054454"/>
    </source>
</evidence>
<dbReference type="Proteomes" id="UP000054454">
    <property type="component" value="Unassembled WGS sequence"/>
</dbReference>
<accession>A0A0W4ZT71</accession>
<feature type="region of interest" description="Disordered" evidence="11">
    <location>
        <begin position="711"/>
        <end position="733"/>
    </location>
</feature>
<evidence type="ECO:0000256" key="4">
    <source>
        <dbReference type="ARBA" id="ARBA00022475"/>
    </source>
</evidence>
<name>A0A0W4ZT71_PNEC8</name>
<keyword evidence="8 10" id="KW-0472">Membrane</keyword>
<feature type="transmembrane region" description="Helical" evidence="10">
    <location>
        <begin position="546"/>
        <end position="566"/>
    </location>
</feature>
<dbReference type="RefSeq" id="XP_018227687.1">
    <property type="nucleotide sequence ID" value="XM_018368827.1"/>
</dbReference>